<keyword evidence="3" id="KW-0378">Hydrolase</keyword>
<dbReference type="Gene3D" id="3.90.1300.10">
    <property type="entry name" value="Amidase signature (AS) domain"/>
    <property type="match status" value="1"/>
</dbReference>
<dbReference type="Proteomes" id="UP000092932">
    <property type="component" value="Chromosome"/>
</dbReference>
<dbReference type="OrthoDB" id="7490557at2"/>
<dbReference type="SUPFAM" id="SSF75304">
    <property type="entry name" value="Amidase signature (AS) enzymes"/>
    <property type="match status" value="1"/>
</dbReference>
<dbReference type="PATRIC" id="fig|692370.5.peg.1072"/>
<accession>A0A1B2ABP4</accession>
<dbReference type="GO" id="GO:0019874">
    <property type="term" value="F:6-aminohexanoate-cyclic-dimer hydrolase activity"/>
    <property type="evidence" value="ECO:0007669"/>
    <property type="project" value="UniProtKB-EC"/>
</dbReference>
<gene>
    <name evidence="3" type="primary">nylA</name>
    <name evidence="3" type="ORF">A6F68_01059</name>
</gene>
<dbReference type="Pfam" id="PF01425">
    <property type="entry name" value="Amidase"/>
    <property type="match status" value="1"/>
</dbReference>
<evidence type="ECO:0000313" key="4">
    <source>
        <dbReference type="Proteomes" id="UP000092932"/>
    </source>
</evidence>
<dbReference type="KEGG" id="ado:A6F68_01059"/>
<dbReference type="RefSeq" id="WP_067677101.1">
    <property type="nucleotide sequence ID" value="NZ_CP016591.1"/>
</dbReference>
<sequence>MEPHAYAAHDATALAALVAAGETTPRALADAAIARIAALNLRINAVVETLYETIDDQIAALDPAAPFAGVPYLVKDLHTLVRGSRLTQGSTFLADHVSAADSDLVARLRRAGFVIIGRTNTPEFGLNAATEPRLHGATRNPYDTALSPGGSSGGAAAAVASGMVPAAHATDSGGSTRIPAAACGLVGLKPSRGRTFAGLDHGEGWSDIFHAHAVTRSVRDSAAILDATANTAAPAPYRAAPTGSFAAAADTAMPGLRIGVMRAPPSKLPVSAEYLAALDTVAWQCRALGHRTHEIAIEIDVPRYAAAFTLVLSSSVAATVAAHEDATGRSASAADFETSVWNAITLGRTHSAADLNRAVADLHLVAGDALSQIGDCDVVLSPTVARAPLPLGSLDTRADDFGAFLASVFAYAPFTSLWNGAGAPAISLPLAWSASGLPLGMQFVAHPGREDVLFALAGELERTIGWRARQDCLIAALQ</sequence>
<comment type="similarity">
    <text evidence="1">Belongs to the amidase family.</text>
</comment>
<reference evidence="3 4" key="1">
    <citation type="submission" date="2016-07" db="EMBL/GenBank/DDBJ databases">
        <title>Complete genome sequence of Altererythrobacter dongtanensis KCTC 22672, a type strain with esterase isolated from tidal flat.</title>
        <authorList>
            <person name="Cheng H."/>
            <person name="Wu Y.-H."/>
            <person name="Zhou P."/>
            <person name="Huo Y.-Y."/>
            <person name="Wang C.-S."/>
            <person name="Xu X.-W."/>
        </authorList>
    </citation>
    <scope>NUCLEOTIDE SEQUENCE [LARGE SCALE GENOMIC DNA]</scope>
    <source>
        <strain evidence="3 4">KCTC 22672</strain>
    </source>
</reference>
<evidence type="ECO:0000256" key="1">
    <source>
        <dbReference type="ARBA" id="ARBA00009199"/>
    </source>
</evidence>
<evidence type="ECO:0000313" key="3">
    <source>
        <dbReference type="EMBL" id="ANY19580.1"/>
    </source>
</evidence>
<dbReference type="EC" id="3.5.2.12" evidence="3"/>
<name>A0A1B2ABP4_9SPHN</name>
<protein>
    <submittedName>
        <fullName evidence="3">6-aminohexanoate-cyclic-dimer hydrolase</fullName>
        <ecNumber evidence="3">3.5.2.12</ecNumber>
    </submittedName>
</protein>
<dbReference type="EMBL" id="CP016591">
    <property type="protein sequence ID" value="ANY19580.1"/>
    <property type="molecule type" value="Genomic_DNA"/>
</dbReference>
<evidence type="ECO:0000259" key="2">
    <source>
        <dbReference type="Pfam" id="PF01425"/>
    </source>
</evidence>
<dbReference type="InterPro" id="IPR036928">
    <property type="entry name" value="AS_sf"/>
</dbReference>
<dbReference type="AlphaFoldDB" id="A0A1B2ABP4"/>
<feature type="domain" description="Amidase" evidence="2">
    <location>
        <begin position="30"/>
        <end position="452"/>
    </location>
</feature>
<keyword evidence="4" id="KW-1185">Reference proteome</keyword>
<dbReference type="InterPro" id="IPR000120">
    <property type="entry name" value="Amidase"/>
</dbReference>
<organism evidence="3 4">
    <name type="scientific">Tsuneonella dongtanensis</name>
    <dbReference type="NCBI Taxonomy" id="692370"/>
    <lineage>
        <taxon>Bacteria</taxon>
        <taxon>Pseudomonadati</taxon>
        <taxon>Pseudomonadota</taxon>
        <taxon>Alphaproteobacteria</taxon>
        <taxon>Sphingomonadales</taxon>
        <taxon>Erythrobacteraceae</taxon>
        <taxon>Tsuneonella</taxon>
    </lineage>
</organism>
<dbReference type="PANTHER" id="PTHR11895:SF7">
    <property type="entry name" value="GLUTAMYL-TRNA(GLN) AMIDOTRANSFERASE SUBUNIT A, MITOCHONDRIAL"/>
    <property type="match status" value="1"/>
</dbReference>
<proteinExistence type="inferred from homology"/>
<dbReference type="STRING" id="692370.A6F68_01059"/>
<dbReference type="InterPro" id="IPR023631">
    <property type="entry name" value="Amidase_dom"/>
</dbReference>
<dbReference type="PANTHER" id="PTHR11895">
    <property type="entry name" value="TRANSAMIDASE"/>
    <property type="match status" value="1"/>
</dbReference>